<protein>
    <submittedName>
        <fullName evidence="2">Cupin 2 conserved barrel domain protein</fullName>
    </submittedName>
</protein>
<dbReference type="SMART" id="SM01236">
    <property type="entry name" value="Haem_oxygenase_2"/>
    <property type="match status" value="1"/>
</dbReference>
<dbReference type="Proteomes" id="UP000008206">
    <property type="component" value="Plasmid Cy782201"/>
</dbReference>
<name>E0UKP1_GLOV7</name>
<dbReference type="HOGENOM" id="CLU_033805_0_0_3"/>
<dbReference type="InterPro" id="IPR013096">
    <property type="entry name" value="Cupin_2"/>
</dbReference>
<dbReference type="Gene3D" id="1.20.910.10">
    <property type="entry name" value="Heme oxygenase-like"/>
    <property type="match status" value="1"/>
</dbReference>
<organism evidence="2 3">
    <name type="scientific">Gloeothece verrucosa (strain PCC 7822)</name>
    <name type="common">Cyanothece sp. (strain PCC 7822)</name>
    <dbReference type="NCBI Taxonomy" id="497965"/>
    <lineage>
        <taxon>Bacteria</taxon>
        <taxon>Bacillati</taxon>
        <taxon>Cyanobacteriota</taxon>
        <taxon>Cyanophyceae</taxon>
        <taxon>Oscillatoriophycideae</taxon>
        <taxon>Chroococcales</taxon>
        <taxon>Aphanothecaceae</taxon>
        <taxon>Gloeothece</taxon>
        <taxon>Gloeothece verrucosa</taxon>
    </lineage>
</organism>
<dbReference type="InterPro" id="IPR016084">
    <property type="entry name" value="Haem_Oase-like_multi-hlx"/>
</dbReference>
<dbReference type="SUPFAM" id="SSF51182">
    <property type="entry name" value="RmlC-like cupins"/>
    <property type="match status" value="1"/>
</dbReference>
<evidence type="ECO:0000259" key="1">
    <source>
        <dbReference type="Pfam" id="PF07883"/>
    </source>
</evidence>
<keyword evidence="3" id="KW-1185">Reference proteome</keyword>
<dbReference type="EMBL" id="CP002199">
    <property type="protein sequence ID" value="ADN17521.1"/>
    <property type="molecule type" value="Genomic_DNA"/>
</dbReference>
<dbReference type="KEGG" id="cyj:Cyan7822_5656"/>
<keyword evidence="2" id="KW-0614">Plasmid</keyword>
<dbReference type="RefSeq" id="WP_013334271.1">
    <property type="nucleotide sequence ID" value="NC_014533.1"/>
</dbReference>
<gene>
    <name evidence="2" type="ordered locus">Cyan7822_5656</name>
</gene>
<dbReference type="Pfam" id="PF14518">
    <property type="entry name" value="Haem_oxygenas_2"/>
    <property type="match status" value="1"/>
</dbReference>
<dbReference type="OrthoDB" id="505143at2"/>
<evidence type="ECO:0000313" key="3">
    <source>
        <dbReference type="Proteomes" id="UP000008206"/>
    </source>
</evidence>
<sequence length="463" mass="53500">MNLKEKELVNSLKEHSDYKKRCLTTYISSPLFGHPDNIYCDSPYVRPCRPQDLDENILFTSLSQETLDNPNHLLAQRLLLNIYEQDSIFLPQAPRVLNFKKFQSFYDAELMACGHTIRPELEHFLFDWLEKSIHIEGPWNLETFIAYTDSILKKIAQSESQLYKELTASQDPQSAARFYLIQCAGDFLSEASAMGKNVLGNFGSHTSELFKILIDEYGYGVHQKKHSSIFEELLKQAGLSHHIHHYWQFYTPKSIALINYFHYVSANHGSFFRYLGAMYFTEATLAYVTRAQSKAIKEIFSGNVCTQYFDEHSHIDIHHGRMALNKLILPLVKEYGNKILPEILRGFEEFQLLQDVADKDLFAHIKWHDQLNEYKQKANFLRPNYGSDMSFTEKKGELSVTHIHPVDELFWVEEGEIEFIVSPDKSILLKAGEGIVIPQGMLHGSLVVSEHCQYTVTSLELRK</sequence>
<dbReference type="AlphaFoldDB" id="E0UKP1"/>
<reference evidence="3" key="1">
    <citation type="journal article" date="2011" name="MBio">
        <title>Novel metabolic attributes of the genus Cyanothece, comprising a group of unicellular nitrogen-fixing Cyanobacteria.</title>
        <authorList>
            <person name="Bandyopadhyay A."/>
            <person name="Elvitigala T."/>
            <person name="Welsh E."/>
            <person name="Stockel J."/>
            <person name="Liberton M."/>
            <person name="Min H."/>
            <person name="Sherman L.A."/>
            <person name="Pakrasi H.B."/>
        </authorList>
    </citation>
    <scope>NUCLEOTIDE SEQUENCE [LARGE SCALE GENOMIC DNA]</scope>
    <source>
        <strain evidence="3">PCC 7822</strain>
        <plasmid evidence="3">Cy782201</plasmid>
    </source>
</reference>
<dbReference type="SUPFAM" id="SSF48613">
    <property type="entry name" value="Heme oxygenase-like"/>
    <property type="match status" value="1"/>
</dbReference>
<dbReference type="Gene3D" id="2.60.120.10">
    <property type="entry name" value="Jelly Rolls"/>
    <property type="match status" value="1"/>
</dbReference>
<dbReference type="InterPro" id="IPR011051">
    <property type="entry name" value="RmlC_Cupin_sf"/>
</dbReference>
<feature type="domain" description="Cupin type-2" evidence="1">
    <location>
        <begin position="394"/>
        <end position="444"/>
    </location>
</feature>
<evidence type="ECO:0000313" key="2">
    <source>
        <dbReference type="EMBL" id="ADN17521.1"/>
    </source>
</evidence>
<dbReference type="Pfam" id="PF07883">
    <property type="entry name" value="Cupin_2"/>
    <property type="match status" value="1"/>
</dbReference>
<proteinExistence type="predicted"/>
<geneLocation type="plasmid" evidence="2 3">
    <name>Cy782201</name>
</geneLocation>
<dbReference type="InterPro" id="IPR014710">
    <property type="entry name" value="RmlC-like_jellyroll"/>
</dbReference>
<accession>E0UKP1</accession>